<dbReference type="SMART" id="SM00342">
    <property type="entry name" value="HTH_ARAC"/>
    <property type="match status" value="1"/>
</dbReference>
<accession>A0A437PWB5</accession>
<evidence type="ECO:0000256" key="1">
    <source>
        <dbReference type="ARBA" id="ARBA00023015"/>
    </source>
</evidence>
<keyword evidence="1" id="KW-0805">Transcription regulation</keyword>
<feature type="transmembrane region" description="Helical" evidence="4">
    <location>
        <begin position="188"/>
        <end position="212"/>
    </location>
</feature>
<name>A0A437PWB5_9BACT</name>
<dbReference type="GO" id="GO:0003700">
    <property type="term" value="F:DNA-binding transcription factor activity"/>
    <property type="evidence" value="ECO:0007669"/>
    <property type="project" value="InterPro"/>
</dbReference>
<organism evidence="6 7">
    <name type="scientific">Sandaracinomonas limnophila</name>
    <dbReference type="NCBI Taxonomy" id="1862386"/>
    <lineage>
        <taxon>Bacteria</taxon>
        <taxon>Pseudomonadati</taxon>
        <taxon>Bacteroidota</taxon>
        <taxon>Cytophagia</taxon>
        <taxon>Cytophagales</taxon>
        <taxon>Flectobacillaceae</taxon>
        <taxon>Sandaracinomonas</taxon>
    </lineage>
</organism>
<feature type="transmembrane region" description="Helical" evidence="4">
    <location>
        <begin position="224"/>
        <end position="243"/>
    </location>
</feature>
<dbReference type="PROSITE" id="PS01124">
    <property type="entry name" value="HTH_ARAC_FAMILY_2"/>
    <property type="match status" value="1"/>
</dbReference>
<dbReference type="InterPro" id="IPR020449">
    <property type="entry name" value="Tscrpt_reg_AraC-type_HTH"/>
</dbReference>
<dbReference type="Proteomes" id="UP000282832">
    <property type="component" value="Unassembled WGS sequence"/>
</dbReference>
<dbReference type="EMBL" id="SACY01000001">
    <property type="protein sequence ID" value="RVU26546.1"/>
    <property type="molecule type" value="Genomic_DNA"/>
</dbReference>
<dbReference type="InterPro" id="IPR018060">
    <property type="entry name" value="HTH_AraC"/>
</dbReference>
<keyword evidence="4" id="KW-1133">Transmembrane helix</keyword>
<dbReference type="OrthoDB" id="5492415at2"/>
<sequence>MIDFLKASIICGLLSVFVLLVKKNAIRSFSDYVLSFFILFQIWTVTIYILIFTGTILEVPFFYRTAAPITFLIPPLGYFYVRSMLFNEQKFNKIDILHLLPFLFFSINYLPFYLRPNSEKIQLIIQIINDKNFSIQKQQGLFSENLFFLFRPIQAIIYLIFQWELIYKFNSKNPNQKIAIQIKLVLNWLKVFTAANTCILLALLSSIALYFSIENLFSNNFLNLIPNLLLGISFFVICTYLLIYPQTLTGLPFVKYKETKSKLIENELDKIPFIYGDYSKEIEQLETYFDNSKAYLKPNLTVSQVAVEANIPIRDLSYIINNYYDKRFNDYLNEKRLSHFLQKLNKETLNNFTIEAVALESGFSSKSSFYRAFNRFYNSTPSEYLSGFEI</sequence>
<keyword evidence="4" id="KW-0812">Transmembrane</keyword>
<dbReference type="RefSeq" id="WP_127802098.1">
    <property type="nucleotide sequence ID" value="NZ_SACY01000001.1"/>
</dbReference>
<reference evidence="6 7" key="1">
    <citation type="submission" date="2019-01" db="EMBL/GenBank/DDBJ databases">
        <authorList>
            <person name="Chen W.-M."/>
        </authorList>
    </citation>
    <scope>NUCLEOTIDE SEQUENCE [LARGE SCALE GENOMIC DNA]</scope>
    <source>
        <strain evidence="6 7">FSY-15</strain>
    </source>
</reference>
<protein>
    <submittedName>
        <fullName evidence="6">AraC family transcriptional regulator</fullName>
    </submittedName>
</protein>
<dbReference type="AlphaFoldDB" id="A0A437PWB5"/>
<feature type="transmembrane region" description="Helical" evidence="4">
    <location>
        <begin position="146"/>
        <end position="167"/>
    </location>
</feature>
<keyword evidence="2" id="KW-0238">DNA-binding</keyword>
<feature type="domain" description="HTH araC/xylS-type" evidence="5">
    <location>
        <begin position="283"/>
        <end position="387"/>
    </location>
</feature>
<dbReference type="InterPro" id="IPR009057">
    <property type="entry name" value="Homeodomain-like_sf"/>
</dbReference>
<feature type="transmembrane region" description="Helical" evidence="4">
    <location>
        <begin position="93"/>
        <end position="114"/>
    </location>
</feature>
<proteinExistence type="predicted"/>
<dbReference type="PRINTS" id="PR00032">
    <property type="entry name" value="HTHARAC"/>
</dbReference>
<dbReference type="PANTHER" id="PTHR43280:SF2">
    <property type="entry name" value="HTH-TYPE TRANSCRIPTIONAL REGULATOR EXSA"/>
    <property type="match status" value="1"/>
</dbReference>
<gene>
    <name evidence="6" type="ORF">EOJ36_00700</name>
</gene>
<evidence type="ECO:0000256" key="3">
    <source>
        <dbReference type="ARBA" id="ARBA00023163"/>
    </source>
</evidence>
<dbReference type="Pfam" id="PF12833">
    <property type="entry name" value="HTH_18"/>
    <property type="match status" value="1"/>
</dbReference>
<evidence type="ECO:0000256" key="4">
    <source>
        <dbReference type="SAM" id="Phobius"/>
    </source>
</evidence>
<dbReference type="Gene3D" id="1.10.10.60">
    <property type="entry name" value="Homeodomain-like"/>
    <property type="match status" value="1"/>
</dbReference>
<evidence type="ECO:0000313" key="6">
    <source>
        <dbReference type="EMBL" id="RVU26546.1"/>
    </source>
</evidence>
<feature type="transmembrane region" description="Helical" evidence="4">
    <location>
        <begin position="6"/>
        <end position="21"/>
    </location>
</feature>
<feature type="transmembrane region" description="Helical" evidence="4">
    <location>
        <begin position="33"/>
        <end position="55"/>
    </location>
</feature>
<keyword evidence="7" id="KW-1185">Reference proteome</keyword>
<feature type="transmembrane region" description="Helical" evidence="4">
    <location>
        <begin position="61"/>
        <end position="81"/>
    </location>
</feature>
<keyword evidence="3" id="KW-0804">Transcription</keyword>
<comment type="caution">
    <text evidence="6">The sequence shown here is derived from an EMBL/GenBank/DDBJ whole genome shotgun (WGS) entry which is preliminary data.</text>
</comment>
<evidence type="ECO:0000313" key="7">
    <source>
        <dbReference type="Proteomes" id="UP000282832"/>
    </source>
</evidence>
<keyword evidence="4" id="KW-0472">Membrane</keyword>
<evidence type="ECO:0000256" key="2">
    <source>
        <dbReference type="ARBA" id="ARBA00023125"/>
    </source>
</evidence>
<dbReference type="GO" id="GO:0043565">
    <property type="term" value="F:sequence-specific DNA binding"/>
    <property type="evidence" value="ECO:0007669"/>
    <property type="project" value="InterPro"/>
</dbReference>
<evidence type="ECO:0000259" key="5">
    <source>
        <dbReference type="PROSITE" id="PS01124"/>
    </source>
</evidence>
<dbReference type="SUPFAM" id="SSF46689">
    <property type="entry name" value="Homeodomain-like"/>
    <property type="match status" value="1"/>
</dbReference>
<dbReference type="PANTHER" id="PTHR43280">
    <property type="entry name" value="ARAC-FAMILY TRANSCRIPTIONAL REGULATOR"/>
    <property type="match status" value="1"/>
</dbReference>